<dbReference type="Proteomes" id="UP001492541">
    <property type="component" value="Chromosome"/>
</dbReference>
<evidence type="ECO:0000313" key="2">
    <source>
        <dbReference type="Proteomes" id="UP001492541"/>
    </source>
</evidence>
<dbReference type="PANTHER" id="PTHR40696">
    <property type="entry name" value="DUF371 FAMILY PROTEIN"/>
    <property type="match status" value="1"/>
</dbReference>
<organism evidence="1 2">
    <name type="scientific">Geoglobus acetivorans</name>
    <dbReference type="NCBI Taxonomy" id="565033"/>
    <lineage>
        <taxon>Archaea</taxon>
        <taxon>Methanobacteriati</taxon>
        <taxon>Methanobacteriota</taxon>
        <taxon>Archaeoglobi</taxon>
        <taxon>Archaeoglobales</taxon>
        <taxon>Archaeoglobaceae</taxon>
        <taxon>Geoglobus</taxon>
    </lineage>
</organism>
<name>A0ABZ3H5V4_GEOAI</name>
<dbReference type="EMBL" id="CP087714">
    <property type="protein sequence ID" value="XAT64110.1"/>
    <property type="molecule type" value="Genomic_DNA"/>
</dbReference>
<dbReference type="InterPro" id="IPR007171">
    <property type="entry name" value="DUF371"/>
</dbReference>
<accession>A0ABZ3H5V4</accession>
<reference evidence="1 2" key="1">
    <citation type="submission" date="2021-11" db="EMBL/GenBank/DDBJ databases">
        <title>Whole genome of Geoglobus acetivorans.</title>
        <authorList>
            <person name="Liu D."/>
        </authorList>
    </citation>
    <scope>NUCLEOTIDE SEQUENCE [LARGE SCALE GENOMIC DNA]</scope>
    <source>
        <strain evidence="1 2">SBH6</strain>
    </source>
</reference>
<dbReference type="PANTHER" id="PTHR40696:SF1">
    <property type="entry name" value="DUF371 DOMAIN-CONTAINING PROTEIN"/>
    <property type="match status" value="1"/>
</dbReference>
<sequence length="148" mass="16750">MSVRTMKSGVVTDEIYAKGHENITARHRTTLEITRDAEITPRGDCIVGVRADKSVKDLDEEIKRRIRERAKLKISLILPDYGKEISFHASGSEKLELSHPTDVVIRKSGYTCPRTLAINSEIASADMDREFADLLRDRKTTVILRIEV</sequence>
<dbReference type="Pfam" id="PF04027">
    <property type="entry name" value="DUF371"/>
    <property type="match status" value="1"/>
</dbReference>
<dbReference type="InterPro" id="IPR023131">
    <property type="entry name" value="Mth639-like_dom_sf"/>
</dbReference>
<dbReference type="GeneID" id="90448362"/>
<keyword evidence="2" id="KW-1185">Reference proteome</keyword>
<gene>
    <name evidence="1" type="ORF">LPQ35_01715</name>
</gene>
<protein>
    <submittedName>
        <fullName evidence="1">DUF371 domain-containing protein</fullName>
    </submittedName>
</protein>
<dbReference type="Gene3D" id="2.60.120.630">
    <property type="entry name" value="mth639 domain like"/>
    <property type="match status" value="1"/>
</dbReference>
<proteinExistence type="predicted"/>
<evidence type="ECO:0000313" key="1">
    <source>
        <dbReference type="EMBL" id="XAT64110.1"/>
    </source>
</evidence>
<dbReference type="RefSeq" id="WP_346297661.1">
    <property type="nucleotide sequence ID" value="NZ_CP087714.1"/>
</dbReference>